<dbReference type="HOGENOM" id="CLU_065200_4_2_4"/>
<dbReference type="AlphaFoldDB" id="A0A0C5J900"/>
<keyword evidence="6" id="KW-0489">Methyltransferase</keyword>
<evidence type="ECO:0000256" key="2">
    <source>
        <dbReference type="ARBA" id="ARBA00022692"/>
    </source>
</evidence>
<evidence type="ECO:0000256" key="3">
    <source>
        <dbReference type="ARBA" id="ARBA00022989"/>
    </source>
</evidence>
<dbReference type="GO" id="GO:0012505">
    <property type="term" value="C:endomembrane system"/>
    <property type="evidence" value="ECO:0007669"/>
    <property type="project" value="UniProtKB-SubCell"/>
</dbReference>
<keyword evidence="6" id="KW-0808">Transferase</keyword>
<dbReference type="Gene3D" id="1.20.120.1630">
    <property type="match status" value="1"/>
</dbReference>
<dbReference type="EMBL" id="CP010554">
    <property type="protein sequence ID" value="AJP48203.1"/>
    <property type="molecule type" value="Genomic_DNA"/>
</dbReference>
<keyword evidence="4 5" id="KW-0472">Membrane</keyword>
<evidence type="ECO:0000256" key="5">
    <source>
        <dbReference type="SAM" id="Phobius"/>
    </source>
</evidence>
<protein>
    <submittedName>
        <fullName evidence="6">Protein-S-isoprenylcysteine methyltransferase</fullName>
    </submittedName>
</protein>
<keyword evidence="3 5" id="KW-1133">Transmembrane helix</keyword>
<evidence type="ECO:0000313" key="6">
    <source>
        <dbReference type="EMBL" id="AJP48203.1"/>
    </source>
</evidence>
<accession>A0A0C5J900</accession>
<dbReference type="GO" id="GO:0032259">
    <property type="term" value="P:methylation"/>
    <property type="evidence" value="ECO:0007669"/>
    <property type="project" value="UniProtKB-KW"/>
</dbReference>
<dbReference type="PANTHER" id="PTHR12714:SF24">
    <property type="entry name" value="SLR1182 PROTEIN"/>
    <property type="match status" value="1"/>
</dbReference>
<proteinExistence type="predicted"/>
<dbReference type="Pfam" id="PF04191">
    <property type="entry name" value="PEMT"/>
    <property type="match status" value="1"/>
</dbReference>
<gene>
    <name evidence="6" type="ORF">PG1C_06515</name>
</gene>
<evidence type="ECO:0000256" key="4">
    <source>
        <dbReference type="ARBA" id="ARBA00023136"/>
    </source>
</evidence>
<dbReference type="InterPro" id="IPR007318">
    <property type="entry name" value="Phopholipid_MeTrfase"/>
</dbReference>
<dbReference type="KEGG" id="rbu:PG1C_06515"/>
<dbReference type="PANTHER" id="PTHR12714">
    <property type="entry name" value="PROTEIN-S ISOPRENYLCYSTEINE O-METHYLTRANSFERASE"/>
    <property type="match status" value="1"/>
</dbReference>
<feature type="transmembrane region" description="Helical" evidence="5">
    <location>
        <begin position="12"/>
        <end position="31"/>
    </location>
</feature>
<feature type="transmembrane region" description="Helical" evidence="5">
    <location>
        <begin position="37"/>
        <end position="60"/>
    </location>
</feature>
<dbReference type="Proteomes" id="UP000061603">
    <property type="component" value="Chromosome"/>
</dbReference>
<name>A0A0C5J900_9PROT</name>
<keyword evidence="7" id="KW-1185">Reference proteome</keyword>
<sequence length="153" mass="16582">MHALELRIPPPAVAVLIAGAMWGISLLAPWFEVPAVIRVAAAVTIALAGGGLSLAGVTAFRRVSTTVNPMKPEMTSSLVCSGIYSVTRNPMYVGLLFFLVAWAVFLSSAWAAFGPLAFVLYINRFQIEPEERVLSAMFGTGYSAYKSKVRRWL</sequence>
<reference evidence="6 7" key="1">
    <citation type="journal article" date="2015" name="Genome Announc.">
        <title>Complete Genome Sequence of a Novel Bacterium within the Family Rhodocyclaceae That Degrades Polycyclic Aromatic Hydrocarbons.</title>
        <authorList>
            <person name="Singleton D.R."/>
            <person name="Dickey A.N."/>
            <person name="Scholl E.H."/>
            <person name="Wright F.A."/>
            <person name="Aitken M.D."/>
        </authorList>
    </citation>
    <scope>NUCLEOTIDE SEQUENCE [LARGE SCALE GENOMIC DNA]</scope>
    <source>
        <strain evidence="7">PG1-Ca6</strain>
    </source>
</reference>
<dbReference type="GO" id="GO:0008168">
    <property type="term" value="F:methyltransferase activity"/>
    <property type="evidence" value="ECO:0007669"/>
    <property type="project" value="UniProtKB-KW"/>
</dbReference>
<dbReference type="STRING" id="1565605.PG1C_06515"/>
<organism evidence="6 7">
    <name type="scientific">Rugosibacter aromaticivorans</name>
    <dbReference type="NCBI Taxonomy" id="1565605"/>
    <lineage>
        <taxon>Bacteria</taxon>
        <taxon>Pseudomonadati</taxon>
        <taxon>Pseudomonadota</taxon>
        <taxon>Betaproteobacteria</taxon>
        <taxon>Nitrosomonadales</taxon>
        <taxon>Sterolibacteriaceae</taxon>
        <taxon>Rugosibacter</taxon>
    </lineage>
</organism>
<evidence type="ECO:0000313" key="7">
    <source>
        <dbReference type="Proteomes" id="UP000061603"/>
    </source>
</evidence>
<evidence type="ECO:0000256" key="1">
    <source>
        <dbReference type="ARBA" id="ARBA00004127"/>
    </source>
</evidence>
<comment type="subcellular location">
    <subcellularLocation>
        <location evidence="1">Endomembrane system</location>
        <topology evidence="1">Multi-pass membrane protein</topology>
    </subcellularLocation>
</comment>
<keyword evidence="2 5" id="KW-0812">Transmembrane</keyword>
<feature type="transmembrane region" description="Helical" evidence="5">
    <location>
        <begin position="95"/>
        <end position="122"/>
    </location>
</feature>